<dbReference type="UniPathway" id="UPA00035">
    <property type="reaction ID" value="UER00043"/>
</dbReference>
<evidence type="ECO:0000259" key="9">
    <source>
        <dbReference type="Pfam" id="PF00218"/>
    </source>
</evidence>
<feature type="domain" description="Indole-3-glycerol phosphate synthase" evidence="9">
    <location>
        <begin position="5"/>
        <end position="248"/>
    </location>
</feature>
<comment type="pathway">
    <text evidence="2">Amino-acid biosynthesis; L-tryptophan biosynthesis; L-tryptophan from chorismate: step 4/5.</text>
</comment>
<dbReference type="SUPFAM" id="SSF51366">
    <property type="entry name" value="Ribulose-phoshate binding barrel"/>
    <property type="match status" value="1"/>
</dbReference>
<dbReference type="GO" id="GO:0004640">
    <property type="term" value="F:phosphoribosylanthranilate isomerase activity"/>
    <property type="evidence" value="ECO:0007669"/>
    <property type="project" value="TreeGrafter"/>
</dbReference>
<evidence type="ECO:0000256" key="6">
    <source>
        <dbReference type="ARBA" id="ARBA00022822"/>
    </source>
</evidence>
<keyword evidence="6" id="KW-0822">Tryptophan biosynthesis</keyword>
<keyword evidence="5" id="KW-0210">Decarboxylase</keyword>
<dbReference type="NCBIfam" id="NF001369">
    <property type="entry name" value="PRK00278.1-1"/>
    <property type="match status" value="1"/>
</dbReference>
<evidence type="ECO:0000313" key="10">
    <source>
        <dbReference type="EMBL" id="CAB4958810.1"/>
    </source>
</evidence>
<accession>A0A6J7KSQ1</accession>
<keyword evidence="8" id="KW-0456">Lyase</keyword>
<reference evidence="10" key="1">
    <citation type="submission" date="2020-05" db="EMBL/GenBank/DDBJ databases">
        <authorList>
            <person name="Chiriac C."/>
            <person name="Salcher M."/>
            <person name="Ghai R."/>
            <person name="Kavagutti S V."/>
        </authorList>
    </citation>
    <scope>NUCLEOTIDE SEQUENCE</scope>
</reference>
<dbReference type="Gene3D" id="3.20.20.70">
    <property type="entry name" value="Aldolase class I"/>
    <property type="match status" value="1"/>
</dbReference>
<dbReference type="CDD" id="cd00331">
    <property type="entry name" value="IGPS"/>
    <property type="match status" value="1"/>
</dbReference>
<dbReference type="InterPro" id="IPR045186">
    <property type="entry name" value="Indole-3-glycerol_P_synth"/>
</dbReference>
<dbReference type="PANTHER" id="PTHR22854:SF2">
    <property type="entry name" value="INDOLE-3-GLYCEROL-PHOSPHATE SYNTHASE"/>
    <property type="match status" value="1"/>
</dbReference>
<evidence type="ECO:0000256" key="3">
    <source>
        <dbReference type="ARBA" id="ARBA00012362"/>
    </source>
</evidence>
<evidence type="ECO:0000256" key="5">
    <source>
        <dbReference type="ARBA" id="ARBA00022793"/>
    </source>
</evidence>
<sequence length="261" mass="27930">MLADLYAGSLEDAKTRLAETSLSELESLAAAAKPALDALTQLAGGTTVKVLAEIKRASPSRGDLNSIEDPVALAQTYERFGASAISVLTEERKFKGSLADLRAVRDAVSVPLLRKDFIATEQQVLEARVAGADLVLLIVAGLDQATLRQLYDLTIQLGMTPFIETHSRAEVLRALELEAKLIGVNARDLTTFETDRNLFGELVEIFPSDVVKVAESAVRNLADVEHYAAAGADVVLVGEALVTNDAEKLLSEFVAVAKVLN</sequence>
<dbReference type="InterPro" id="IPR013798">
    <property type="entry name" value="Indole-3-glycerol_P_synth_dom"/>
</dbReference>
<evidence type="ECO:0000256" key="8">
    <source>
        <dbReference type="ARBA" id="ARBA00023239"/>
    </source>
</evidence>
<evidence type="ECO:0000256" key="2">
    <source>
        <dbReference type="ARBA" id="ARBA00004696"/>
    </source>
</evidence>
<dbReference type="InterPro" id="IPR001468">
    <property type="entry name" value="Indole-3-GlycerolPSynthase_CS"/>
</dbReference>
<dbReference type="InterPro" id="IPR011060">
    <property type="entry name" value="RibuloseP-bd_barrel"/>
</dbReference>
<dbReference type="PROSITE" id="PS00614">
    <property type="entry name" value="IGPS"/>
    <property type="match status" value="1"/>
</dbReference>
<protein>
    <recommendedName>
        <fullName evidence="3">indole-3-glycerol-phosphate synthase</fullName>
        <ecNumber evidence="3">4.1.1.48</ecNumber>
    </recommendedName>
</protein>
<dbReference type="PANTHER" id="PTHR22854">
    <property type="entry name" value="TRYPTOPHAN BIOSYNTHESIS PROTEIN"/>
    <property type="match status" value="1"/>
</dbReference>
<evidence type="ECO:0000256" key="1">
    <source>
        <dbReference type="ARBA" id="ARBA00001633"/>
    </source>
</evidence>
<dbReference type="FunFam" id="3.20.20.70:FF:000024">
    <property type="entry name" value="Indole-3-glycerol phosphate synthase"/>
    <property type="match status" value="1"/>
</dbReference>
<keyword evidence="4" id="KW-0028">Amino-acid biosynthesis</keyword>
<keyword evidence="7" id="KW-0057">Aromatic amino acid biosynthesis</keyword>
<dbReference type="EMBL" id="CAFBNO010000049">
    <property type="protein sequence ID" value="CAB4958810.1"/>
    <property type="molecule type" value="Genomic_DNA"/>
</dbReference>
<proteinExistence type="predicted"/>
<gene>
    <name evidence="10" type="ORF">UFOPK3837_00930</name>
</gene>
<dbReference type="GO" id="GO:0004425">
    <property type="term" value="F:indole-3-glycerol-phosphate synthase activity"/>
    <property type="evidence" value="ECO:0007669"/>
    <property type="project" value="UniProtKB-EC"/>
</dbReference>
<name>A0A6J7KSQ1_9ZZZZ</name>
<dbReference type="EC" id="4.1.1.48" evidence="3"/>
<dbReference type="InterPro" id="IPR013785">
    <property type="entry name" value="Aldolase_TIM"/>
</dbReference>
<dbReference type="AlphaFoldDB" id="A0A6J7KSQ1"/>
<evidence type="ECO:0000256" key="4">
    <source>
        <dbReference type="ARBA" id="ARBA00022605"/>
    </source>
</evidence>
<dbReference type="GO" id="GO:0000162">
    <property type="term" value="P:L-tryptophan biosynthetic process"/>
    <property type="evidence" value="ECO:0007669"/>
    <property type="project" value="UniProtKB-UniPathway"/>
</dbReference>
<dbReference type="Pfam" id="PF00218">
    <property type="entry name" value="IGPS"/>
    <property type="match status" value="1"/>
</dbReference>
<organism evidence="10">
    <name type="scientific">freshwater metagenome</name>
    <dbReference type="NCBI Taxonomy" id="449393"/>
    <lineage>
        <taxon>unclassified sequences</taxon>
        <taxon>metagenomes</taxon>
        <taxon>ecological metagenomes</taxon>
    </lineage>
</organism>
<comment type="catalytic activity">
    <reaction evidence="1">
        <text>1-(2-carboxyphenylamino)-1-deoxy-D-ribulose 5-phosphate + H(+) = (1S,2R)-1-C-(indol-3-yl)glycerol 3-phosphate + CO2 + H2O</text>
        <dbReference type="Rhea" id="RHEA:23476"/>
        <dbReference type="ChEBI" id="CHEBI:15377"/>
        <dbReference type="ChEBI" id="CHEBI:15378"/>
        <dbReference type="ChEBI" id="CHEBI:16526"/>
        <dbReference type="ChEBI" id="CHEBI:58613"/>
        <dbReference type="ChEBI" id="CHEBI:58866"/>
        <dbReference type="EC" id="4.1.1.48"/>
    </reaction>
</comment>
<evidence type="ECO:0000256" key="7">
    <source>
        <dbReference type="ARBA" id="ARBA00023141"/>
    </source>
</evidence>